<dbReference type="AlphaFoldDB" id="A0A0K2SLP6"/>
<keyword evidence="3" id="KW-1185">Reference proteome</keyword>
<evidence type="ECO:0000313" key="3">
    <source>
        <dbReference type="Proteomes" id="UP000065807"/>
    </source>
</evidence>
<protein>
    <submittedName>
        <fullName evidence="2">Uncharacterized protein</fullName>
    </submittedName>
</protein>
<proteinExistence type="predicted"/>
<reference evidence="3" key="1">
    <citation type="submission" date="2015-07" db="EMBL/GenBank/DDBJ databases">
        <title>Complete genome sequence and phylogenetic analysis of Limnochorda pilosa.</title>
        <authorList>
            <person name="Watanabe M."/>
            <person name="Kojima H."/>
            <person name="Fukui M."/>
        </authorList>
    </citation>
    <scope>NUCLEOTIDE SEQUENCE [LARGE SCALE GENOMIC DNA]</scope>
    <source>
        <strain evidence="3">HC45</strain>
    </source>
</reference>
<evidence type="ECO:0000313" key="2">
    <source>
        <dbReference type="EMBL" id="BAS27739.1"/>
    </source>
</evidence>
<reference evidence="3" key="2">
    <citation type="journal article" date="2016" name="Int. J. Syst. Evol. Microbiol.">
        <title>Complete genome sequence and cell structure of Limnochorda pilosa, a Gram-negative spore-former within the phylum Firmicutes.</title>
        <authorList>
            <person name="Watanabe M."/>
            <person name="Kojima H."/>
            <person name="Fukui M."/>
        </authorList>
    </citation>
    <scope>NUCLEOTIDE SEQUENCE [LARGE SCALE GENOMIC DNA]</scope>
    <source>
        <strain evidence="3">HC45</strain>
    </source>
</reference>
<name>A0A0K2SLP6_LIMPI</name>
<accession>A0A0K2SLP6</accession>
<dbReference type="RefSeq" id="WP_068137019.1">
    <property type="nucleotide sequence ID" value="NZ_AP014924.1"/>
</dbReference>
<dbReference type="OrthoDB" id="40484at2"/>
<dbReference type="KEGG" id="lpil:LIP_1898"/>
<organism evidence="2 3">
    <name type="scientific">Limnochorda pilosa</name>
    <dbReference type="NCBI Taxonomy" id="1555112"/>
    <lineage>
        <taxon>Bacteria</taxon>
        <taxon>Bacillati</taxon>
        <taxon>Bacillota</taxon>
        <taxon>Limnochordia</taxon>
        <taxon>Limnochordales</taxon>
        <taxon>Limnochordaceae</taxon>
        <taxon>Limnochorda</taxon>
    </lineage>
</organism>
<dbReference type="STRING" id="1555112.LIP_1898"/>
<dbReference type="EMBL" id="AP014924">
    <property type="protein sequence ID" value="BAS27739.1"/>
    <property type="molecule type" value="Genomic_DNA"/>
</dbReference>
<evidence type="ECO:0000256" key="1">
    <source>
        <dbReference type="SAM" id="MobiDB-lite"/>
    </source>
</evidence>
<dbReference type="Proteomes" id="UP000065807">
    <property type="component" value="Chromosome"/>
</dbReference>
<gene>
    <name evidence="2" type="ORF">LIP_1898</name>
</gene>
<feature type="region of interest" description="Disordered" evidence="1">
    <location>
        <begin position="408"/>
        <end position="436"/>
    </location>
</feature>
<sequence length="536" mass="56628">MVALALFFARSEPAAAVGVRPLVIDLEVRAGETAPFELILSPSGQRERVHVRLFQPTQLPTGDLTYEQADPDTFPTAAWVKLDRDTVEVPGAQEVRIPGRVEVPFGVSGSHTVVLMVEPETPTQGGGVAIQVRYAVRLNVRVPGVGVQARAALAGLGLVANEARRPFVRVRLNNPSPLDYRVEMEATVRDANRRLIERIPLQTEQGRRSGQTAARIYPGSRLDFAGRVQSPLVPGSYELQAFARYAEGRQAVARETVLVHEGEFALPEGRLLVQVDPPSLQLEANPGALRTVSFSVGNRTQEPVVVAAGTVSAGGGAADVWPLARLRSSFPMTLRPGQSRRISLTVQSPREQEPQGYYGTLALQALPEAEVGQEGAQPQQVRLPVALVLGQVPDPVLELGQAQYVPASPPGSVDAVSPGAATDSGGPAGSAEAPAGEAPGGTLYLAVHNGGLRHQVLEGSTVSIEDAEGDVVASGLTLSLPADPPWLLPGAWAQLEAEGVPPLDPGSYTLQIVLRSPDATLLDQATELVVGEEEGS</sequence>